<reference evidence="3" key="1">
    <citation type="journal article" date="2014" name="Nat. Commun.">
        <title>Genomic adaptations of the halophilic Dead Sea filamentous fungus Eurotium rubrum.</title>
        <authorList>
            <person name="Kis-Papo T."/>
            <person name="Weig A.R."/>
            <person name="Riley R."/>
            <person name="Persoh D."/>
            <person name="Salamov A."/>
            <person name="Sun H."/>
            <person name="Lipzen A."/>
            <person name="Wasser S.P."/>
            <person name="Rambold G."/>
            <person name="Grigoriev I.V."/>
            <person name="Nevo E."/>
        </authorList>
    </citation>
    <scope>NUCLEOTIDE SEQUENCE [LARGE SCALE GENOMIC DNA]</scope>
    <source>
        <strain evidence="3">CBS 135680</strain>
    </source>
</reference>
<proteinExistence type="predicted"/>
<gene>
    <name evidence="2" type="ORF">EURHEDRAFT_526345</name>
</gene>
<evidence type="ECO:0000313" key="2">
    <source>
        <dbReference type="EMBL" id="EYE91289.1"/>
    </source>
</evidence>
<dbReference type="STRING" id="1388766.A0A017S3S9"/>
<protein>
    <recommendedName>
        <fullName evidence="4">BTB domain-containing protein</fullName>
    </recommendedName>
</protein>
<dbReference type="OrthoDB" id="3594103at2759"/>
<feature type="region of interest" description="Disordered" evidence="1">
    <location>
        <begin position="265"/>
        <end position="298"/>
    </location>
</feature>
<dbReference type="PANTHER" id="PTHR37538">
    <property type="entry name" value="BTB DOMAIN-CONTAINING PROTEIN"/>
    <property type="match status" value="1"/>
</dbReference>
<name>A0A017S3S9_ASPRC</name>
<accession>A0A017S3S9</accession>
<feature type="compositionally biased region" description="Low complexity" evidence="1">
    <location>
        <begin position="286"/>
        <end position="298"/>
    </location>
</feature>
<dbReference type="HOGENOM" id="CLU_933773_0_0_1"/>
<dbReference type="RefSeq" id="XP_040634979.1">
    <property type="nucleotide sequence ID" value="XM_040786985.1"/>
</dbReference>
<organism evidence="2 3">
    <name type="scientific">Aspergillus ruber (strain CBS 135680)</name>
    <dbReference type="NCBI Taxonomy" id="1388766"/>
    <lineage>
        <taxon>Eukaryota</taxon>
        <taxon>Fungi</taxon>
        <taxon>Dikarya</taxon>
        <taxon>Ascomycota</taxon>
        <taxon>Pezizomycotina</taxon>
        <taxon>Eurotiomycetes</taxon>
        <taxon>Eurotiomycetidae</taxon>
        <taxon>Eurotiales</taxon>
        <taxon>Aspergillaceae</taxon>
        <taxon>Aspergillus</taxon>
        <taxon>Aspergillus subgen. Aspergillus</taxon>
    </lineage>
</organism>
<keyword evidence="3" id="KW-1185">Reference proteome</keyword>
<dbReference type="AlphaFoldDB" id="A0A017S3S9"/>
<dbReference type="EMBL" id="KK088446">
    <property type="protein sequence ID" value="EYE91289.1"/>
    <property type="molecule type" value="Genomic_DNA"/>
</dbReference>
<dbReference type="GeneID" id="63702109"/>
<evidence type="ECO:0000313" key="3">
    <source>
        <dbReference type="Proteomes" id="UP000019804"/>
    </source>
</evidence>
<evidence type="ECO:0000256" key="1">
    <source>
        <dbReference type="SAM" id="MobiDB-lite"/>
    </source>
</evidence>
<dbReference type="Proteomes" id="UP000019804">
    <property type="component" value="Unassembled WGS sequence"/>
</dbReference>
<evidence type="ECO:0008006" key="4">
    <source>
        <dbReference type="Google" id="ProtNLM"/>
    </source>
</evidence>
<dbReference type="PANTHER" id="PTHR37538:SF1">
    <property type="entry name" value="BTB DOMAIN-CONTAINING PROTEIN"/>
    <property type="match status" value="1"/>
</dbReference>
<sequence length="298" mass="34387">MGNCQETKDMANDQPGISPYLTELISVNFKEKRNVYPVPRQVLKRFEVFSEYFEIYEDVSDVHMDIAEEDIGHTIIHWLYTGRYQTLPDPSLPSQGTARRELEYKRSVHVHCVASAYGLEELEWLAKQQIRLHEGCVDIYQNLAIAREVLPIFKGRMDLSGGYLAYLREKLMFAFKIDRNFFKRDEFFECLGQVPELNKFVLKSVIELHSSEISELNDSMRFAKIERVENVDGSETVHEDKCSANRLVQNKIVWTEPGLYQELAPDYEASSTGSQTPSDSEESWSDLESLSSEIDCVD</sequence>